<name>A0A0D0CKV4_9AGAR</name>
<dbReference type="PANTHER" id="PTHR46910">
    <property type="entry name" value="TRANSCRIPTION FACTOR PDR1"/>
    <property type="match status" value="1"/>
</dbReference>
<evidence type="ECO:0000259" key="2">
    <source>
        <dbReference type="SMART" id="SM00906"/>
    </source>
</evidence>
<dbReference type="OrthoDB" id="4456959at2759"/>
<dbReference type="SMART" id="SM00906">
    <property type="entry name" value="Fungal_trans"/>
    <property type="match status" value="1"/>
</dbReference>
<dbReference type="GO" id="GO:0008270">
    <property type="term" value="F:zinc ion binding"/>
    <property type="evidence" value="ECO:0007669"/>
    <property type="project" value="InterPro"/>
</dbReference>
<dbReference type="Proteomes" id="UP000053593">
    <property type="component" value="Unassembled WGS sequence"/>
</dbReference>
<protein>
    <recommendedName>
        <fullName evidence="2">Xylanolytic transcriptional activator regulatory domain-containing protein</fullName>
    </recommendedName>
</protein>
<dbReference type="InterPro" id="IPR007219">
    <property type="entry name" value="XnlR_reg_dom"/>
</dbReference>
<gene>
    <name evidence="3" type="ORF">GYMLUDRAFT_169950</name>
</gene>
<dbReference type="GO" id="GO:0003700">
    <property type="term" value="F:DNA-binding transcription factor activity"/>
    <property type="evidence" value="ECO:0007669"/>
    <property type="project" value="InterPro"/>
</dbReference>
<feature type="domain" description="Xylanolytic transcriptional activator regulatory" evidence="2">
    <location>
        <begin position="166"/>
        <end position="239"/>
    </location>
</feature>
<dbReference type="CDD" id="cd12148">
    <property type="entry name" value="fungal_TF_MHR"/>
    <property type="match status" value="1"/>
</dbReference>
<keyword evidence="4" id="KW-1185">Reference proteome</keyword>
<evidence type="ECO:0000313" key="4">
    <source>
        <dbReference type="Proteomes" id="UP000053593"/>
    </source>
</evidence>
<dbReference type="GO" id="GO:0003677">
    <property type="term" value="F:DNA binding"/>
    <property type="evidence" value="ECO:0007669"/>
    <property type="project" value="InterPro"/>
</dbReference>
<dbReference type="InterPro" id="IPR050987">
    <property type="entry name" value="AtrR-like"/>
</dbReference>
<reference evidence="3 4" key="1">
    <citation type="submission" date="2014-04" db="EMBL/GenBank/DDBJ databases">
        <title>Evolutionary Origins and Diversification of the Mycorrhizal Mutualists.</title>
        <authorList>
            <consortium name="DOE Joint Genome Institute"/>
            <consortium name="Mycorrhizal Genomics Consortium"/>
            <person name="Kohler A."/>
            <person name="Kuo A."/>
            <person name="Nagy L.G."/>
            <person name="Floudas D."/>
            <person name="Copeland A."/>
            <person name="Barry K.W."/>
            <person name="Cichocki N."/>
            <person name="Veneault-Fourrey C."/>
            <person name="LaButti K."/>
            <person name="Lindquist E.A."/>
            <person name="Lipzen A."/>
            <person name="Lundell T."/>
            <person name="Morin E."/>
            <person name="Murat C."/>
            <person name="Riley R."/>
            <person name="Ohm R."/>
            <person name="Sun H."/>
            <person name="Tunlid A."/>
            <person name="Henrissat B."/>
            <person name="Grigoriev I.V."/>
            <person name="Hibbett D.S."/>
            <person name="Martin F."/>
        </authorList>
    </citation>
    <scope>NUCLEOTIDE SEQUENCE [LARGE SCALE GENOMIC DNA]</scope>
    <source>
        <strain evidence="3 4">FD-317 M1</strain>
    </source>
</reference>
<dbReference type="PANTHER" id="PTHR46910:SF38">
    <property type="entry name" value="ZN(2)-C6 FUNGAL-TYPE DOMAIN-CONTAINING PROTEIN"/>
    <property type="match status" value="1"/>
</dbReference>
<evidence type="ECO:0000256" key="1">
    <source>
        <dbReference type="ARBA" id="ARBA00023242"/>
    </source>
</evidence>
<sequence length="457" mass="52226">MFLRTAIGVRDKLDGHSKRIPADLKRPQFWDLKPWQATPQYEPIPHEYPPNDLLESLLVLYWENLHPFYPLLHKPTFERSLAAELHLYDHAFGSTVLAVCALGSRHSDDPRVLYPGATSKHSAGWKYFNQIKFAPKSFVESPSVYALQVYALSVTFLLGTNMAETSGVLIGSGIQLAQTVGVHHAGFGKARDRREVELWKRAFWQLVNYDIALSIGIGRPRLSNANDFDLELPAMCTDEYWETPDPDDAFKQPENKPSKLTFWVHFIKLREIVGFAQRSIYSARRLDPWGPSTLSAEEWNRKAVMELDSALNEWADALPDFLKYDPHQKESVFAHQSVLLYAGLYWARTQVHKCFIPRLGQETTLIFHSLAICANAARSCVHLLHGHHQQYKLRFPHLVPPLFSCATILLINLWHGIQSKMSLNATKEMNDILKCLDILALYEDRYGEFALLGTRFG</sequence>
<dbReference type="AlphaFoldDB" id="A0A0D0CKV4"/>
<dbReference type="EMBL" id="KN834781">
    <property type="protein sequence ID" value="KIK59107.1"/>
    <property type="molecule type" value="Genomic_DNA"/>
</dbReference>
<organism evidence="3 4">
    <name type="scientific">Collybiopsis luxurians FD-317 M1</name>
    <dbReference type="NCBI Taxonomy" id="944289"/>
    <lineage>
        <taxon>Eukaryota</taxon>
        <taxon>Fungi</taxon>
        <taxon>Dikarya</taxon>
        <taxon>Basidiomycota</taxon>
        <taxon>Agaricomycotina</taxon>
        <taxon>Agaricomycetes</taxon>
        <taxon>Agaricomycetidae</taxon>
        <taxon>Agaricales</taxon>
        <taxon>Marasmiineae</taxon>
        <taxon>Omphalotaceae</taxon>
        <taxon>Collybiopsis</taxon>
        <taxon>Collybiopsis luxurians</taxon>
    </lineage>
</organism>
<dbReference type="Pfam" id="PF04082">
    <property type="entry name" value="Fungal_trans"/>
    <property type="match status" value="1"/>
</dbReference>
<accession>A0A0D0CKV4</accession>
<dbReference type="GO" id="GO:0006351">
    <property type="term" value="P:DNA-templated transcription"/>
    <property type="evidence" value="ECO:0007669"/>
    <property type="project" value="InterPro"/>
</dbReference>
<evidence type="ECO:0000313" key="3">
    <source>
        <dbReference type="EMBL" id="KIK59107.1"/>
    </source>
</evidence>
<dbReference type="HOGENOM" id="CLU_006019_3_1_1"/>
<proteinExistence type="predicted"/>
<keyword evidence="1" id="KW-0539">Nucleus</keyword>